<dbReference type="InterPro" id="IPR007197">
    <property type="entry name" value="rSAM"/>
</dbReference>
<feature type="domain" description="Radical SAM core" evidence="10">
    <location>
        <begin position="14"/>
        <end position="241"/>
    </location>
</feature>
<accession>F2NV27</accession>
<dbReference type="EC" id="1.97.1.4" evidence="9"/>
<evidence type="ECO:0000256" key="5">
    <source>
        <dbReference type="ARBA" id="ARBA00022723"/>
    </source>
</evidence>
<comment type="function">
    <text evidence="9">Activation of pyruvate formate-lyase under anaerobic conditions by generation of an organic free radical, using S-adenosylmethionine and reduced flavodoxin as cosubstrates to produce 5'-deoxy-adenosine.</text>
</comment>
<dbReference type="SUPFAM" id="SSF102114">
    <property type="entry name" value="Radical SAM enzymes"/>
    <property type="match status" value="1"/>
</dbReference>
<dbReference type="OrthoDB" id="9782387at2"/>
<protein>
    <recommendedName>
        <fullName evidence="9">Pyruvate formate-lyase-activating enzyme</fullName>
        <ecNumber evidence="9">1.97.1.4</ecNumber>
    </recommendedName>
</protein>
<dbReference type="InterPro" id="IPR058240">
    <property type="entry name" value="rSAM_sf"/>
</dbReference>
<evidence type="ECO:0000256" key="2">
    <source>
        <dbReference type="ARBA" id="ARBA00009777"/>
    </source>
</evidence>
<sequence>MQGYIHQLESFGSVDGPGVRFIIFFSGCPLRCKYCHNPDTWDMAKGKLYTADELLNEALSCKAYWGAKGGITVSGGEPLMQLDFLLELFTKAKEKGVNTCIDTAGGPFTKEGEWFEKFKKLMEVTDILLMDIKHIDEEEHIKLTGRTGKNIIEMFRYLDEIKKPIWIRHVLVPGITDNDEYLLRTRDFIRTLSNVQRVEILPYHGLGAMKYKDLGIDYVLKDTESPSAERVANAKKILECEKYDGWKK</sequence>
<proteinExistence type="inferred from homology"/>
<dbReference type="PANTHER" id="PTHR30352">
    <property type="entry name" value="PYRUVATE FORMATE-LYASE-ACTIVATING ENZYME"/>
    <property type="match status" value="1"/>
</dbReference>
<dbReference type="HOGENOM" id="CLU_058969_1_1_12"/>
<comment type="similarity">
    <text evidence="2 9">Belongs to the organic radical-activating enzymes family.</text>
</comment>
<keyword evidence="7 9" id="KW-0408">Iron</keyword>
<dbReference type="NCBIfam" id="TIGR02493">
    <property type="entry name" value="PFLA"/>
    <property type="match status" value="1"/>
</dbReference>
<dbReference type="STRING" id="869209.Tresu_0166"/>
<evidence type="ECO:0000256" key="7">
    <source>
        <dbReference type="ARBA" id="ARBA00023004"/>
    </source>
</evidence>
<dbReference type="PANTHER" id="PTHR30352:SF5">
    <property type="entry name" value="PYRUVATE FORMATE-LYASE 1-ACTIVATING ENZYME"/>
    <property type="match status" value="1"/>
</dbReference>
<keyword evidence="4 9" id="KW-0949">S-adenosyl-L-methionine</keyword>
<dbReference type="PROSITE" id="PS01087">
    <property type="entry name" value="RADICAL_ACTIVATING"/>
    <property type="match status" value="1"/>
</dbReference>
<dbReference type="GO" id="GO:0051539">
    <property type="term" value="F:4 iron, 4 sulfur cluster binding"/>
    <property type="evidence" value="ECO:0007669"/>
    <property type="project" value="UniProtKB-UniRule"/>
</dbReference>
<evidence type="ECO:0000313" key="12">
    <source>
        <dbReference type="Proteomes" id="UP000006852"/>
    </source>
</evidence>
<evidence type="ECO:0000256" key="1">
    <source>
        <dbReference type="ARBA" id="ARBA00002918"/>
    </source>
</evidence>
<evidence type="ECO:0000259" key="10">
    <source>
        <dbReference type="PROSITE" id="PS51918"/>
    </source>
</evidence>
<dbReference type="AlphaFoldDB" id="F2NV27"/>
<dbReference type="KEGG" id="tsu:Tresu_0166"/>
<dbReference type="EMBL" id="CP002631">
    <property type="protein sequence ID" value="AEB13131.1"/>
    <property type="molecule type" value="Genomic_DNA"/>
</dbReference>
<reference evidence="12" key="2">
    <citation type="submission" date="2011-04" db="EMBL/GenBank/DDBJ databases">
        <title>The complete genome of chromosome of Treponema succinifaciens DSM 2489.</title>
        <authorList>
            <person name="Lucas S."/>
            <person name="Copeland A."/>
            <person name="Lapidus A."/>
            <person name="Bruce D."/>
            <person name="Goodwin L."/>
            <person name="Pitluck S."/>
            <person name="Peters L."/>
            <person name="Kyrpides N."/>
            <person name="Mavromatis K."/>
            <person name="Ivanova N."/>
            <person name="Ovchinnikova G."/>
            <person name="Teshima H."/>
            <person name="Detter J.C."/>
            <person name="Tapia R."/>
            <person name="Han C."/>
            <person name="Land M."/>
            <person name="Hauser L."/>
            <person name="Markowitz V."/>
            <person name="Cheng J.-F."/>
            <person name="Hugenholtz P."/>
            <person name="Woyke T."/>
            <person name="Wu D."/>
            <person name="Gronow S."/>
            <person name="Wellnitz S."/>
            <person name="Brambilla E."/>
            <person name="Klenk H.-P."/>
            <person name="Eisen J.A."/>
        </authorList>
    </citation>
    <scope>NUCLEOTIDE SEQUENCE [LARGE SCALE GENOMIC DNA]</scope>
    <source>
        <strain evidence="12">ATCC 33096 / DSM 2489 / 6091</strain>
    </source>
</reference>
<dbReference type="SFLD" id="SFLDS00029">
    <property type="entry name" value="Radical_SAM"/>
    <property type="match status" value="1"/>
</dbReference>
<dbReference type="eggNOG" id="COG1180">
    <property type="taxonomic scope" value="Bacteria"/>
</dbReference>
<dbReference type="GeneID" id="302997406"/>
<evidence type="ECO:0000313" key="11">
    <source>
        <dbReference type="EMBL" id="AEB13131.1"/>
    </source>
</evidence>
<dbReference type="InterPro" id="IPR012839">
    <property type="entry name" value="Organic_radical_activase"/>
</dbReference>
<evidence type="ECO:0000256" key="4">
    <source>
        <dbReference type="ARBA" id="ARBA00022691"/>
    </source>
</evidence>
<comment type="catalytic activity">
    <reaction evidence="9">
        <text>glycyl-[formate C-acetyltransferase] + reduced [flavodoxin] + S-adenosyl-L-methionine = glycin-2-yl radical-[formate C-acetyltransferase] + semiquinone [flavodoxin] + 5'-deoxyadenosine + L-methionine + H(+)</text>
        <dbReference type="Rhea" id="RHEA:19225"/>
        <dbReference type="Rhea" id="RHEA-COMP:10622"/>
        <dbReference type="Rhea" id="RHEA-COMP:12190"/>
        <dbReference type="Rhea" id="RHEA-COMP:12191"/>
        <dbReference type="Rhea" id="RHEA-COMP:14480"/>
        <dbReference type="ChEBI" id="CHEBI:15378"/>
        <dbReference type="ChEBI" id="CHEBI:17319"/>
        <dbReference type="ChEBI" id="CHEBI:29947"/>
        <dbReference type="ChEBI" id="CHEBI:32722"/>
        <dbReference type="ChEBI" id="CHEBI:57618"/>
        <dbReference type="ChEBI" id="CHEBI:57844"/>
        <dbReference type="ChEBI" id="CHEBI:59789"/>
        <dbReference type="ChEBI" id="CHEBI:140311"/>
        <dbReference type="EC" id="1.97.1.4"/>
    </reaction>
</comment>
<reference evidence="11 12" key="1">
    <citation type="journal article" date="2011" name="Stand. Genomic Sci.">
        <title>Complete genome sequence of Treponema succinifaciens type strain (6091).</title>
        <authorList>
            <person name="Han C."/>
            <person name="Gronow S."/>
            <person name="Teshima H."/>
            <person name="Lapidus A."/>
            <person name="Nolan M."/>
            <person name="Lucas S."/>
            <person name="Hammon N."/>
            <person name="Deshpande S."/>
            <person name="Cheng J.F."/>
            <person name="Zeytun A."/>
            <person name="Tapia R."/>
            <person name="Goodwin L."/>
            <person name="Pitluck S."/>
            <person name="Liolios K."/>
            <person name="Pagani I."/>
            <person name="Ivanova N."/>
            <person name="Mavromatis K."/>
            <person name="Mikhailova N."/>
            <person name="Huntemann M."/>
            <person name="Pati A."/>
            <person name="Chen A."/>
            <person name="Palaniappan K."/>
            <person name="Land M."/>
            <person name="Hauser L."/>
            <person name="Brambilla E.M."/>
            <person name="Rohde M."/>
            <person name="Goker M."/>
            <person name="Woyke T."/>
            <person name="Bristow J."/>
            <person name="Eisen J.A."/>
            <person name="Markowitz V."/>
            <person name="Hugenholtz P."/>
            <person name="Kyrpides N.C."/>
            <person name="Klenk H.P."/>
            <person name="Detter J.C."/>
        </authorList>
    </citation>
    <scope>NUCLEOTIDE SEQUENCE [LARGE SCALE GENOMIC DNA]</scope>
    <source>
        <strain evidence="12">ATCC 33096 / DSM 2489 / 6091</strain>
    </source>
</reference>
<dbReference type="CDD" id="cd01335">
    <property type="entry name" value="Radical_SAM"/>
    <property type="match status" value="1"/>
</dbReference>
<gene>
    <name evidence="11" type="ordered locus">Tresu_0166</name>
</gene>
<evidence type="ECO:0000256" key="9">
    <source>
        <dbReference type="RuleBase" id="RU362053"/>
    </source>
</evidence>
<dbReference type="PIRSF" id="PIRSF000371">
    <property type="entry name" value="PFL_act_enz"/>
    <property type="match status" value="1"/>
</dbReference>
<keyword evidence="6 9" id="KW-0560">Oxidoreductase</keyword>
<dbReference type="InterPro" id="IPR001989">
    <property type="entry name" value="Radical_activat_CS"/>
</dbReference>
<name>F2NV27_TRES6</name>
<dbReference type="InterPro" id="IPR034457">
    <property type="entry name" value="Organic_radical-activating"/>
</dbReference>
<dbReference type="GO" id="GO:0046872">
    <property type="term" value="F:metal ion binding"/>
    <property type="evidence" value="ECO:0007669"/>
    <property type="project" value="UniProtKB-UniRule"/>
</dbReference>
<dbReference type="GO" id="GO:0043365">
    <property type="term" value="F:[formate-C-acetyltransferase]-activating enzyme activity"/>
    <property type="evidence" value="ECO:0007669"/>
    <property type="project" value="UniProtKB-UniRule"/>
</dbReference>
<evidence type="ECO:0000256" key="6">
    <source>
        <dbReference type="ARBA" id="ARBA00023002"/>
    </source>
</evidence>
<organism evidence="11 12">
    <name type="scientific">Treponema succinifaciens (strain ATCC 33096 / DSM 2489 / 6091)</name>
    <dbReference type="NCBI Taxonomy" id="869209"/>
    <lineage>
        <taxon>Bacteria</taxon>
        <taxon>Pseudomonadati</taxon>
        <taxon>Spirochaetota</taxon>
        <taxon>Spirochaetia</taxon>
        <taxon>Spirochaetales</taxon>
        <taxon>Treponemataceae</taxon>
        <taxon>Treponema</taxon>
    </lineage>
</organism>
<keyword evidence="8 9" id="KW-0411">Iron-sulfur</keyword>
<comment type="cofactor">
    <cofactor evidence="9">
        <name>[4Fe-4S] cluster</name>
        <dbReference type="ChEBI" id="CHEBI:49883"/>
    </cofactor>
    <text evidence="9">Binds 1 [4Fe-4S] cluster. The cluster is coordinated with 3 cysteines and an exchangeable S-adenosyl-L-methionine.</text>
</comment>
<dbReference type="RefSeq" id="WP_013700442.1">
    <property type="nucleotide sequence ID" value="NC_015385.1"/>
</dbReference>
<keyword evidence="3 9" id="KW-0004">4Fe-4S</keyword>
<dbReference type="SFLD" id="SFLDG01066">
    <property type="entry name" value="organic_radical-activating_enz"/>
    <property type="match status" value="1"/>
</dbReference>
<dbReference type="InterPro" id="IPR012838">
    <property type="entry name" value="PFL1_activating"/>
</dbReference>
<dbReference type="Pfam" id="PF04055">
    <property type="entry name" value="Radical_SAM"/>
    <property type="match status" value="1"/>
</dbReference>
<comment type="function">
    <text evidence="1">Activation of pyruvate formate-lyase 1 under anaerobic conditions by generation of an organic free radical, using S-adenosylmethionine and reduced flavodoxin as cosubstrates to produce 5'-deoxy-adenosine.</text>
</comment>
<dbReference type="InterPro" id="IPR013785">
    <property type="entry name" value="Aldolase_TIM"/>
</dbReference>
<evidence type="ECO:0000256" key="3">
    <source>
        <dbReference type="ARBA" id="ARBA00022485"/>
    </source>
</evidence>
<dbReference type="Proteomes" id="UP000006852">
    <property type="component" value="Chromosome"/>
</dbReference>
<keyword evidence="11" id="KW-0670">Pyruvate</keyword>
<dbReference type="GO" id="GO:0005737">
    <property type="term" value="C:cytoplasm"/>
    <property type="evidence" value="ECO:0007669"/>
    <property type="project" value="UniProtKB-SubCell"/>
</dbReference>
<evidence type="ECO:0000256" key="8">
    <source>
        <dbReference type="ARBA" id="ARBA00023014"/>
    </source>
</evidence>
<dbReference type="PROSITE" id="PS51918">
    <property type="entry name" value="RADICAL_SAM"/>
    <property type="match status" value="1"/>
</dbReference>
<keyword evidence="9" id="KW-0963">Cytoplasm</keyword>
<dbReference type="Gene3D" id="3.20.20.70">
    <property type="entry name" value="Aldolase class I"/>
    <property type="match status" value="1"/>
</dbReference>
<keyword evidence="12" id="KW-1185">Reference proteome</keyword>
<comment type="subcellular location">
    <subcellularLocation>
        <location evidence="9">Cytoplasm</location>
    </subcellularLocation>
</comment>
<keyword evidence="5 9" id="KW-0479">Metal-binding</keyword>